<dbReference type="Pfam" id="PF01425">
    <property type="entry name" value="Amidase"/>
    <property type="match status" value="1"/>
</dbReference>
<evidence type="ECO:0000256" key="1">
    <source>
        <dbReference type="ARBA" id="ARBA00009199"/>
    </source>
</evidence>
<sequence length="560" mass="61939">MIVNGVHFPVIQVLETPRGTPEYEEKRAALLQAFWEPVPKGYYLPADIIRDPPKDVSGIPSTCGILTPEEIAITENYDCTGLAQAIATKKYTAVAVATAFSKRAIICHQLTCCLSQWFMDSAVKQAKALDDYFEANGHTIGPLHGVPISLKDHIPIAGTYSSQGCFGSILKNEKDCQMIRILRDLGAVFYCKTNQPQSTMHLETDSHWGQVLNPFNIHLSAGGSTGGEAALVAMYGSPMGVGTDVGGSVRAPSAFCGIYGFKSTTSTLPMKSFTATIPPAELNIPCSAGPMCRSLRDVDLFMKLILSVKPYLEDPRIVPIPWTGLQTPTTRKLRVGIITNDGFIDPQPPVKRAIAWVKQTLSDSKYESIVEIKDFKPFAAEEAWSKVRRMYWPDGAKATIKAIEATGEPIHPLSAWAWKDAEHLGVQDTFSLLKERAERDEFRLQFAENWERQDVDVVIGPAFVGPAPQHETAFYWTYTSLYNLVDYPACVFPTPIKVGTKEEYDENYTPLSEECAQVRRLWKEGNFEDAAIGLQIIAKRHHDNELVGALKVLQQALGLP</sequence>
<dbReference type="Gene3D" id="3.90.1300.10">
    <property type="entry name" value="Amidase signature (AS) domain"/>
    <property type="match status" value="1"/>
</dbReference>
<feature type="active site" description="Charge relay system" evidence="3">
    <location>
        <position position="224"/>
    </location>
</feature>
<dbReference type="InterPro" id="IPR023631">
    <property type="entry name" value="Amidase_dom"/>
</dbReference>
<proteinExistence type="inferred from homology"/>
<dbReference type="InterPro" id="IPR036928">
    <property type="entry name" value="AS_sf"/>
</dbReference>
<accession>A0A6V8HKR2</accession>
<evidence type="ECO:0000256" key="3">
    <source>
        <dbReference type="PIRSR" id="PIRSR001221-1"/>
    </source>
</evidence>
<comment type="similarity">
    <text evidence="1">Belongs to the amidase family.</text>
</comment>
<reference evidence="6" key="1">
    <citation type="journal article" date="2015" name="Genome Announc.">
        <title>Draft genome sequence of Talaromyces cellulolyticus strain Y-94, a source of lignocellulosic biomass-degrading enzymes.</title>
        <authorList>
            <person name="Fujii T."/>
            <person name="Koike H."/>
            <person name="Sawayama S."/>
            <person name="Yano S."/>
            <person name="Inoue H."/>
        </authorList>
    </citation>
    <scope>NUCLEOTIDE SEQUENCE [LARGE SCALE GENOMIC DNA]</scope>
    <source>
        <strain evidence="6">Y-94</strain>
    </source>
</reference>
<gene>
    <name evidence="5" type="ORF">TCE0_042f14707</name>
</gene>
<dbReference type="AlphaFoldDB" id="A0A6V8HKR2"/>
<organism evidence="5 6">
    <name type="scientific">Talaromyces pinophilus</name>
    <name type="common">Penicillium pinophilum</name>
    <dbReference type="NCBI Taxonomy" id="128442"/>
    <lineage>
        <taxon>Eukaryota</taxon>
        <taxon>Fungi</taxon>
        <taxon>Dikarya</taxon>
        <taxon>Ascomycota</taxon>
        <taxon>Pezizomycotina</taxon>
        <taxon>Eurotiomycetes</taxon>
        <taxon>Eurotiomycetidae</taxon>
        <taxon>Eurotiales</taxon>
        <taxon>Trichocomaceae</taxon>
        <taxon>Talaromyces</taxon>
        <taxon>Talaromyces sect. Talaromyces</taxon>
    </lineage>
</organism>
<dbReference type="SUPFAM" id="SSF75304">
    <property type="entry name" value="Amidase signature (AS) enzymes"/>
    <property type="match status" value="1"/>
</dbReference>
<feature type="active site" description="Charge relay system" evidence="3">
    <location>
        <position position="151"/>
    </location>
</feature>
<dbReference type="Proteomes" id="UP000053095">
    <property type="component" value="Unassembled WGS sequence"/>
</dbReference>
<evidence type="ECO:0000259" key="4">
    <source>
        <dbReference type="Pfam" id="PF01425"/>
    </source>
</evidence>
<dbReference type="PIRSF" id="PIRSF001221">
    <property type="entry name" value="Amidase_fungi"/>
    <property type="match status" value="1"/>
</dbReference>
<feature type="domain" description="Amidase" evidence="4">
    <location>
        <begin position="96"/>
        <end position="546"/>
    </location>
</feature>
<dbReference type="GO" id="GO:0016787">
    <property type="term" value="F:hydrolase activity"/>
    <property type="evidence" value="ECO:0007669"/>
    <property type="project" value="UniProtKB-KW"/>
</dbReference>
<evidence type="ECO:0000313" key="6">
    <source>
        <dbReference type="Proteomes" id="UP000053095"/>
    </source>
</evidence>
<keyword evidence="2" id="KW-0378">Hydrolase</keyword>
<dbReference type="PANTHER" id="PTHR46072">
    <property type="entry name" value="AMIDASE-RELATED-RELATED"/>
    <property type="match status" value="1"/>
</dbReference>
<dbReference type="PANTHER" id="PTHR46072:SF4">
    <property type="entry name" value="AMIDASE C550.07-RELATED"/>
    <property type="match status" value="1"/>
</dbReference>
<evidence type="ECO:0000313" key="5">
    <source>
        <dbReference type="EMBL" id="GAM41524.1"/>
    </source>
</evidence>
<comment type="caution">
    <text evidence="5">The sequence shown here is derived from an EMBL/GenBank/DDBJ whole genome shotgun (WGS) entry which is preliminary data.</text>
</comment>
<protein>
    <submittedName>
        <fullName evidence="5">Acetamidase</fullName>
    </submittedName>
</protein>
<name>A0A6V8HKR2_TALPI</name>
<keyword evidence="6" id="KW-1185">Reference proteome</keyword>
<dbReference type="EMBL" id="DF933838">
    <property type="protein sequence ID" value="GAM41524.1"/>
    <property type="molecule type" value="Genomic_DNA"/>
</dbReference>
<feature type="active site" description="Acyl-ester intermediate" evidence="3">
    <location>
        <position position="248"/>
    </location>
</feature>
<evidence type="ECO:0000256" key="2">
    <source>
        <dbReference type="ARBA" id="ARBA00022801"/>
    </source>
</evidence>